<protein>
    <submittedName>
        <fullName evidence="5">GntR family transcriptional regulator</fullName>
    </submittedName>
</protein>
<dbReference type="InterPro" id="IPR000524">
    <property type="entry name" value="Tscrpt_reg_HTH_GntR"/>
</dbReference>
<dbReference type="PANTHER" id="PTHR43537:SF39">
    <property type="entry name" value="HTH-TYPE TRANSCRIPTIONAL REGULATOR MCBR"/>
    <property type="match status" value="1"/>
</dbReference>
<proteinExistence type="predicted"/>
<dbReference type="RefSeq" id="WP_146935275.1">
    <property type="nucleotide sequence ID" value="NZ_SSOA01000009.1"/>
</dbReference>
<dbReference type="SMART" id="SM00345">
    <property type="entry name" value="HTH_GNTR"/>
    <property type="match status" value="1"/>
</dbReference>
<dbReference type="InterPro" id="IPR008920">
    <property type="entry name" value="TF_FadR/GntR_C"/>
</dbReference>
<dbReference type="Gene3D" id="1.10.10.10">
    <property type="entry name" value="Winged helix-like DNA-binding domain superfamily/Winged helix DNA-binding domain"/>
    <property type="match status" value="1"/>
</dbReference>
<evidence type="ECO:0000313" key="5">
    <source>
        <dbReference type="EMBL" id="THF48373.1"/>
    </source>
</evidence>
<dbReference type="PANTHER" id="PTHR43537">
    <property type="entry name" value="TRANSCRIPTIONAL REGULATOR, GNTR FAMILY"/>
    <property type="match status" value="1"/>
</dbReference>
<dbReference type="Pfam" id="PF00392">
    <property type="entry name" value="GntR"/>
    <property type="match status" value="1"/>
</dbReference>
<gene>
    <name evidence="5" type="ORF">E6C51_15875</name>
</gene>
<dbReference type="Pfam" id="PF07729">
    <property type="entry name" value="FCD"/>
    <property type="match status" value="1"/>
</dbReference>
<evidence type="ECO:0000259" key="4">
    <source>
        <dbReference type="PROSITE" id="PS50949"/>
    </source>
</evidence>
<evidence type="ECO:0000256" key="3">
    <source>
        <dbReference type="ARBA" id="ARBA00023163"/>
    </source>
</evidence>
<dbReference type="AlphaFoldDB" id="A0A4S3ZRZ0"/>
<dbReference type="EMBL" id="SSOA01000009">
    <property type="protein sequence ID" value="THF48373.1"/>
    <property type="molecule type" value="Genomic_DNA"/>
</dbReference>
<name>A0A4S3ZRZ0_9HYPH</name>
<evidence type="ECO:0000256" key="2">
    <source>
        <dbReference type="ARBA" id="ARBA00023125"/>
    </source>
</evidence>
<keyword evidence="3" id="KW-0804">Transcription</keyword>
<dbReference type="SUPFAM" id="SSF48008">
    <property type="entry name" value="GntR ligand-binding domain-like"/>
    <property type="match status" value="1"/>
</dbReference>
<dbReference type="InterPro" id="IPR036388">
    <property type="entry name" value="WH-like_DNA-bd_sf"/>
</dbReference>
<keyword evidence="6" id="KW-1185">Reference proteome</keyword>
<keyword evidence="1" id="KW-0805">Transcription regulation</keyword>
<comment type="caution">
    <text evidence="5">The sequence shown here is derived from an EMBL/GenBank/DDBJ whole genome shotgun (WGS) entry which is preliminary data.</text>
</comment>
<dbReference type="SMART" id="SM00895">
    <property type="entry name" value="FCD"/>
    <property type="match status" value="1"/>
</dbReference>
<dbReference type="InterPro" id="IPR036390">
    <property type="entry name" value="WH_DNA-bd_sf"/>
</dbReference>
<keyword evidence="2" id="KW-0238">DNA-binding</keyword>
<reference evidence="5 6" key="1">
    <citation type="submission" date="2019-04" db="EMBL/GenBank/DDBJ databases">
        <title>Rhizobium terrae sp. nov., isolated from a paddy soil.</title>
        <authorList>
            <person name="Lin S.-Y."/>
            <person name="Hameed A."/>
            <person name="Huang H.-I."/>
            <person name="Young C.-C."/>
        </authorList>
    </citation>
    <scope>NUCLEOTIDE SEQUENCE [LARGE SCALE GENOMIC DNA]</scope>
    <source>
        <strain evidence="5 6">CC-HIH110</strain>
    </source>
</reference>
<dbReference type="GO" id="GO:0003677">
    <property type="term" value="F:DNA binding"/>
    <property type="evidence" value="ECO:0007669"/>
    <property type="project" value="UniProtKB-KW"/>
</dbReference>
<dbReference type="GO" id="GO:0003700">
    <property type="term" value="F:DNA-binding transcription factor activity"/>
    <property type="evidence" value="ECO:0007669"/>
    <property type="project" value="InterPro"/>
</dbReference>
<accession>A0A4S3ZRZ0</accession>
<dbReference type="InterPro" id="IPR011711">
    <property type="entry name" value="GntR_C"/>
</dbReference>
<feature type="domain" description="HTH gntR-type" evidence="4">
    <location>
        <begin position="15"/>
        <end position="82"/>
    </location>
</feature>
<dbReference type="Proteomes" id="UP000310754">
    <property type="component" value="Unassembled WGS sequence"/>
</dbReference>
<dbReference type="SUPFAM" id="SSF46785">
    <property type="entry name" value="Winged helix' DNA-binding domain"/>
    <property type="match status" value="1"/>
</dbReference>
<dbReference type="Gene3D" id="1.20.120.530">
    <property type="entry name" value="GntR ligand-binding domain-like"/>
    <property type="match status" value="1"/>
</dbReference>
<organism evidence="5 6">
    <name type="scientific">Allorhizobium terrae</name>
    <dbReference type="NCBI Taxonomy" id="1848972"/>
    <lineage>
        <taxon>Bacteria</taxon>
        <taxon>Pseudomonadati</taxon>
        <taxon>Pseudomonadota</taxon>
        <taxon>Alphaproteobacteria</taxon>
        <taxon>Hyphomicrobiales</taxon>
        <taxon>Rhizobiaceae</taxon>
        <taxon>Rhizobium/Agrobacterium group</taxon>
        <taxon>Allorhizobium</taxon>
    </lineage>
</organism>
<evidence type="ECO:0000313" key="6">
    <source>
        <dbReference type="Proteomes" id="UP000310754"/>
    </source>
</evidence>
<sequence>MSKPFMMTLEQTAGMTTREYAYRRLRQTIMVGDIRPGEALTIRGIADAMDISPTPVREALRQLSSEGALKVLDNRRIVVPHMTPERLGELIALRSTLEQHAARRAVAHITERQIDELVALDKAQDEAISNNDNVGALVLNQTFHRTIYQAHPDQMIMPMVESVWLQLGPFLRIAMEHVSELYRVDRHQEAIEALRKRDENAVAQAIHADIREGIGGFDREAIFNLLRMSA</sequence>
<dbReference type="PROSITE" id="PS50949">
    <property type="entry name" value="HTH_GNTR"/>
    <property type="match status" value="1"/>
</dbReference>
<evidence type="ECO:0000256" key="1">
    <source>
        <dbReference type="ARBA" id="ARBA00023015"/>
    </source>
</evidence>